<protein>
    <recommendedName>
        <fullName evidence="6">Methionyl/Valyl/Leucyl/Isoleucyl-tRNA synthetase anticodon-binding domain-containing protein</fullName>
    </recommendedName>
</protein>
<dbReference type="InterPro" id="IPR013155">
    <property type="entry name" value="M/V/L/I-tRNA-synth_anticd-bd"/>
</dbReference>
<organism evidence="7 8">
    <name type="scientific">Peronospora destructor</name>
    <dbReference type="NCBI Taxonomy" id="86335"/>
    <lineage>
        <taxon>Eukaryota</taxon>
        <taxon>Sar</taxon>
        <taxon>Stramenopiles</taxon>
        <taxon>Oomycota</taxon>
        <taxon>Peronosporomycetes</taxon>
        <taxon>Peronosporales</taxon>
        <taxon>Peronosporaceae</taxon>
        <taxon>Peronospora</taxon>
    </lineage>
</organism>
<keyword evidence="4" id="KW-0648">Protein biosynthesis</keyword>
<accession>A0AAV0V0I6</accession>
<dbReference type="PANTHER" id="PTHR42765">
    <property type="entry name" value="SOLEUCYL-TRNA SYNTHETASE"/>
    <property type="match status" value="1"/>
</dbReference>
<evidence type="ECO:0000256" key="2">
    <source>
        <dbReference type="ARBA" id="ARBA00022741"/>
    </source>
</evidence>
<name>A0AAV0V0I6_9STRA</name>
<evidence type="ECO:0000259" key="6">
    <source>
        <dbReference type="Pfam" id="PF08264"/>
    </source>
</evidence>
<keyword evidence="3" id="KW-0067">ATP-binding</keyword>
<dbReference type="AlphaFoldDB" id="A0AAV0V0I6"/>
<dbReference type="InterPro" id="IPR009080">
    <property type="entry name" value="tRNAsynth_Ia_anticodon-bd"/>
</dbReference>
<dbReference type="InterPro" id="IPR050081">
    <property type="entry name" value="Ile-tRNA_ligase"/>
</dbReference>
<proteinExistence type="predicted"/>
<dbReference type="SUPFAM" id="SSF47323">
    <property type="entry name" value="Anticodon-binding domain of a subclass of class I aminoacyl-tRNA synthetases"/>
    <property type="match status" value="1"/>
</dbReference>
<keyword evidence="8" id="KW-1185">Reference proteome</keyword>
<keyword evidence="5" id="KW-0030">Aminoacyl-tRNA synthetase</keyword>
<comment type="caution">
    <text evidence="7">The sequence shown here is derived from an EMBL/GenBank/DDBJ whole genome shotgun (WGS) entry which is preliminary data.</text>
</comment>
<keyword evidence="2" id="KW-0547">Nucleotide-binding</keyword>
<gene>
    <name evidence="7" type="ORF">PDE001_LOCUS8396</name>
</gene>
<dbReference type="EMBL" id="CANTFM010001760">
    <property type="protein sequence ID" value="CAI5742745.1"/>
    <property type="molecule type" value="Genomic_DNA"/>
</dbReference>
<dbReference type="GO" id="GO:0004822">
    <property type="term" value="F:isoleucine-tRNA ligase activity"/>
    <property type="evidence" value="ECO:0007669"/>
    <property type="project" value="TreeGrafter"/>
</dbReference>
<dbReference type="Gene3D" id="1.10.730.20">
    <property type="match status" value="1"/>
</dbReference>
<feature type="domain" description="Methionyl/Valyl/Leucyl/Isoleucyl-tRNA synthetase anticodon-binding" evidence="6">
    <location>
        <begin position="6"/>
        <end position="72"/>
    </location>
</feature>
<keyword evidence="1" id="KW-0436">Ligase</keyword>
<dbReference type="PANTHER" id="PTHR42765:SF1">
    <property type="entry name" value="ISOLEUCINE--TRNA LIGASE, MITOCHONDRIAL"/>
    <property type="match status" value="1"/>
</dbReference>
<evidence type="ECO:0000256" key="4">
    <source>
        <dbReference type="ARBA" id="ARBA00022917"/>
    </source>
</evidence>
<dbReference type="GO" id="GO:0005524">
    <property type="term" value="F:ATP binding"/>
    <property type="evidence" value="ECO:0007669"/>
    <property type="project" value="UniProtKB-KW"/>
</dbReference>
<dbReference type="Pfam" id="PF08264">
    <property type="entry name" value="Anticodon_1"/>
    <property type="match status" value="1"/>
</dbReference>
<dbReference type="Proteomes" id="UP001162029">
    <property type="component" value="Unassembled WGS sequence"/>
</dbReference>
<dbReference type="GO" id="GO:0032543">
    <property type="term" value="P:mitochondrial translation"/>
    <property type="evidence" value="ECO:0007669"/>
    <property type="project" value="TreeGrafter"/>
</dbReference>
<sequence length="88" mass="9807">MQFTLDRYMLHKINSLTQRVSAAYDAFAFNRAQHALSHFISTDLSAFYMEATKDRLYCDKADSETALCVMAVIASTNSCSCANSTTYG</sequence>
<dbReference type="GO" id="GO:0005739">
    <property type="term" value="C:mitochondrion"/>
    <property type="evidence" value="ECO:0007669"/>
    <property type="project" value="TreeGrafter"/>
</dbReference>
<evidence type="ECO:0000256" key="5">
    <source>
        <dbReference type="ARBA" id="ARBA00023146"/>
    </source>
</evidence>
<evidence type="ECO:0000313" key="8">
    <source>
        <dbReference type="Proteomes" id="UP001162029"/>
    </source>
</evidence>
<evidence type="ECO:0000256" key="1">
    <source>
        <dbReference type="ARBA" id="ARBA00022598"/>
    </source>
</evidence>
<dbReference type="GO" id="GO:0006428">
    <property type="term" value="P:isoleucyl-tRNA aminoacylation"/>
    <property type="evidence" value="ECO:0007669"/>
    <property type="project" value="TreeGrafter"/>
</dbReference>
<reference evidence="7" key="1">
    <citation type="submission" date="2022-12" db="EMBL/GenBank/DDBJ databases">
        <authorList>
            <person name="Webb A."/>
        </authorList>
    </citation>
    <scope>NUCLEOTIDE SEQUENCE</scope>
    <source>
        <strain evidence="7">Pd1</strain>
    </source>
</reference>
<evidence type="ECO:0000313" key="7">
    <source>
        <dbReference type="EMBL" id="CAI5742745.1"/>
    </source>
</evidence>
<evidence type="ECO:0000256" key="3">
    <source>
        <dbReference type="ARBA" id="ARBA00022840"/>
    </source>
</evidence>